<organism evidence="1 2">
    <name type="scientific">Actinomadura napierensis</name>
    <dbReference type="NCBI Taxonomy" id="267854"/>
    <lineage>
        <taxon>Bacteria</taxon>
        <taxon>Bacillati</taxon>
        <taxon>Actinomycetota</taxon>
        <taxon>Actinomycetes</taxon>
        <taxon>Streptosporangiales</taxon>
        <taxon>Thermomonosporaceae</taxon>
        <taxon>Actinomadura</taxon>
    </lineage>
</organism>
<dbReference type="RefSeq" id="WP_344278226.1">
    <property type="nucleotide sequence ID" value="NZ_BAAAMR010000089.1"/>
</dbReference>
<evidence type="ECO:0000313" key="2">
    <source>
        <dbReference type="Proteomes" id="UP001501020"/>
    </source>
</evidence>
<dbReference type="EMBL" id="BAAAMR010000089">
    <property type="protein sequence ID" value="GAA2160158.1"/>
    <property type="molecule type" value="Genomic_DNA"/>
</dbReference>
<dbReference type="Proteomes" id="UP001501020">
    <property type="component" value="Unassembled WGS sequence"/>
</dbReference>
<accession>A0ABP5M4U0</accession>
<evidence type="ECO:0000313" key="1">
    <source>
        <dbReference type="EMBL" id="GAA2160158.1"/>
    </source>
</evidence>
<name>A0ABP5M4U0_9ACTN</name>
<gene>
    <name evidence="1" type="ORF">GCM10009727_73000</name>
</gene>
<reference evidence="2" key="1">
    <citation type="journal article" date="2019" name="Int. J. Syst. Evol. Microbiol.">
        <title>The Global Catalogue of Microorganisms (GCM) 10K type strain sequencing project: providing services to taxonomists for standard genome sequencing and annotation.</title>
        <authorList>
            <consortium name="The Broad Institute Genomics Platform"/>
            <consortium name="The Broad Institute Genome Sequencing Center for Infectious Disease"/>
            <person name="Wu L."/>
            <person name="Ma J."/>
        </authorList>
    </citation>
    <scope>NUCLEOTIDE SEQUENCE [LARGE SCALE GENOMIC DNA]</scope>
    <source>
        <strain evidence="2">JCM 13850</strain>
    </source>
</reference>
<protein>
    <submittedName>
        <fullName evidence="1">Uncharacterized protein</fullName>
    </submittedName>
</protein>
<keyword evidence="2" id="KW-1185">Reference proteome</keyword>
<sequence length="79" mass="8556">MLVARLCLDAFEGLERDGVLLSTGWASREANVIDFERARMPGGHGRIEPFTASAPFGPVEPGSIWGWPMLSMRDGVPVA</sequence>
<proteinExistence type="predicted"/>
<comment type="caution">
    <text evidence="1">The sequence shown here is derived from an EMBL/GenBank/DDBJ whole genome shotgun (WGS) entry which is preliminary data.</text>
</comment>